<feature type="region of interest" description="Disordered" evidence="1">
    <location>
        <begin position="42"/>
        <end position="79"/>
    </location>
</feature>
<evidence type="ECO:0000313" key="3">
    <source>
        <dbReference type="EMBL" id="BCE52235.1"/>
    </source>
</evidence>
<dbReference type="AlphaFoldDB" id="A0A809XJ04"/>
<organism evidence="2">
    <name type="scientific">Bradyrhizobium diazoefficiens</name>
    <dbReference type="NCBI Taxonomy" id="1355477"/>
    <lineage>
        <taxon>Bacteria</taxon>
        <taxon>Pseudomonadati</taxon>
        <taxon>Pseudomonadota</taxon>
        <taxon>Alphaproteobacteria</taxon>
        <taxon>Hyphomicrobiales</taxon>
        <taxon>Nitrobacteraceae</taxon>
        <taxon>Bradyrhizobium</taxon>
    </lineage>
</organism>
<evidence type="ECO:0000256" key="1">
    <source>
        <dbReference type="SAM" id="MobiDB-lite"/>
    </source>
</evidence>
<dbReference type="EMBL" id="AP023091">
    <property type="protein sequence ID" value="BCE25978.1"/>
    <property type="molecule type" value="Genomic_DNA"/>
</dbReference>
<evidence type="ECO:0000313" key="2">
    <source>
        <dbReference type="EMBL" id="BCE25978.1"/>
    </source>
</evidence>
<dbReference type="EMBL" id="AP023099">
    <property type="protein sequence ID" value="BCE95728.1"/>
    <property type="molecule type" value="Genomic_DNA"/>
</dbReference>
<reference evidence="3" key="3">
    <citation type="submission" date="2020-05" db="EMBL/GenBank/DDBJ databases">
        <title>Complete genome sequence of Bradyrhizobium diazoefficiens XF4 isolated from soybean nodule.</title>
        <authorList>
            <person name="Noda R."/>
            <person name="Kakizaki K."/>
            <person name="Minamisawa K."/>
        </authorList>
    </citation>
    <scope>NUCLEOTIDE SEQUENCE</scope>
    <source>
        <strain evidence="3">XF4</strain>
    </source>
</reference>
<protein>
    <submittedName>
        <fullName evidence="2">Uncharacterized protein</fullName>
    </submittedName>
</protein>
<name>A0A809XJ04_9BRAD</name>
<reference evidence="2" key="1">
    <citation type="submission" date="2020-05" db="EMBL/GenBank/DDBJ databases">
        <title>Complete genome sequence of Bradyrhizobium diazoefficiens XF1 isolated from soybean nodule.</title>
        <authorList>
            <person name="Noda R."/>
            <person name="Kakizaki K."/>
            <person name="Minamisawa K."/>
        </authorList>
    </citation>
    <scope>NUCLEOTIDE SEQUENCE</scope>
    <source>
        <strain evidence="2">XF1</strain>
    </source>
</reference>
<evidence type="ECO:0000313" key="4">
    <source>
        <dbReference type="EMBL" id="BCE95728.1"/>
    </source>
</evidence>
<reference evidence="4" key="2">
    <citation type="submission" date="2020-05" db="EMBL/GenBank/DDBJ databases">
        <title>Complete genome sequence of Bradyrhizobium diazoefficiens XF10 isolated from soybean nodule.</title>
        <authorList>
            <person name="Noda R."/>
            <person name="Kakizaki K."/>
            <person name="Minamisawa K."/>
        </authorList>
    </citation>
    <scope>NUCLEOTIDE SEQUENCE</scope>
    <source>
        <strain evidence="4">XF10</strain>
    </source>
</reference>
<proteinExistence type="predicted"/>
<feature type="compositionally biased region" description="Low complexity" evidence="1">
    <location>
        <begin position="49"/>
        <end position="74"/>
    </location>
</feature>
<sequence>MASPPDYAAFVAQAESAVKGLKDPELKRIAFQKVLDDLIGASDRPFEGASSRSSGAKKPAKAAKAAKSSKSKSATRGGPRAYIRELVEDAFFKKPKTLSDVKVELENRGHHIAITSLSGPLQQLCKLRELRRKRTEEPGAKKTYVYSNW</sequence>
<dbReference type="EMBL" id="AP023094">
    <property type="protein sequence ID" value="BCE52235.1"/>
    <property type="molecule type" value="Genomic_DNA"/>
</dbReference>
<dbReference type="RefSeq" id="WP_304563904.1">
    <property type="nucleotide sequence ID" value="NZ_CP124748.1"/>
</dbReference>
<accession>A0A809XJ04</accession>
<gene>
    <name evidence="4" type="ORF">XF10B_85260</name>
    <name evidence="2" type="ORF">XF1B_86590</name>
    <name evidence="3" type="ORF">XF4B_85840</name>
</gene>